<dbReference type="GO" id="GO:0020037">
    <property type="term" value="F:heme binding"/>
    <property type="evidence" value="ECO:0007669"/>
    <property type="project" value="InterPro"/>
</dbReference>
<dbReference type="EMBL" id="LAQI01000167">
    <property type="protein sequence ID" value="KKY16573.1"/>
    <property type="molecule type" value="Genomic_DNA"/>
</dbReference>
<keyword evidence="3 6" id="KW-0349">Heme</keyword>
<proteinExistence type="inferred from homology"/>
<organism evidence="8 9">
    <name type="scientific">Diplodia seriata</name>
    <dbReference type="NCBI Taxonomy" id="420778"/>
    <lineage>
        <taxon>Eukaryota</taxon>
        <taxon>Fungi</taxon>
        <taxon>Dikarya</taxon>
        <taxon>Ascomycota</taxon>
        <taxon>Pezizomycotina</taxon>
        <taxon>Dothideomycetes</taxon>
        <taxon>Dothideomycetes incertae sedis</taxon>
        <taxon>Botryosphaeriales</taxon>
        <taxon>Botryosphaeriaceae</taxon>
        <taxon>Diplodia</taxon>
    </lineage>
</organism>
<evidence type="ECO:0000256" key="2">
    <source>
        <dbReference type="ARBA" id="ARBA00010617"/>
    </source>
</evidence>
<keyword evidence="5 6" id="KW-0408">Iron</keyword>
<dbReference type="PRINTS" id="PR00465">
    <property type="entry name" value="EP450IV"/>
</dbReference>
<dbReference type="GO" id="GO:0016705">
    <property type="term" value="F:oxidoreductase activity, acting on paired donors, with incorporation or reduction of molecular oxygen"/>
    <property type="evidence" value="ECO:0007669"/>
    <property type="project" value="InterPro"/>
</dbReference>
<evidence type="ECO:0000256" key="4">
    <source>
        <dbReference type="ARBA" id="ARBA00022723"/>
    </source>
</evidence>
<dbReference type="AlphaFoldDB" id="A0A0G2FXR8"/>
<dbReference type="Pfam" id="PF00067">
    <property type="entry name" value="p450"/>
    <property type="match status" value="1"/>
</dbReference>
<dbReference type="InterPro" id="IPR002403">
    <property type="entry name" value="Cyt_P450_E_grp-IV"/>
</dbReference>
<reference evidence="8 9" key="1">
    <citation type="submission" date="2015-03" db="EMBL/GenBank/DDBJ databases">
        <authorList>
            <person name="Morales-Cruz A."/>
            <person name="Amrine K.C."/>
            <person name="Cantu D."/>
        </authorList>
    </citation>
    <scope>NUCLEOTIDE SEQUENCE [LARGE SCALE GENOMIC DNA]</scope>
    <source>
        <strain evidence="8">DS831</strain>
    </source>
</reference>
<keyword evidence="4 6" id="KW-0479">Metal-binding</keyword>
<dbReference type="GO" id="GO:0005506">
    <property type="term" value="F:iron ion binding"/>
    <property type="evidence" value="ECO:0007669"/>
    <property type="project" value="InterPro"/>
</dbReference>
<dbReference type="Proteomes" id="UP000034182">
    <property type="component" value="Unassembled WGS sequence"/>
</dbReference>
<gene>
    <name evidence="8" type="ORF">UCDDS831_g06912</name>
</gene>
<dbReference type="InterPro" id="IPR001128">
    <property type="entry name" value="Cyt_P450"/>
</dbReference>
<comment type="cofactor">
    <cofactor evidence="1 6">
        <name>heme</name>
        <dbReference type="ChEBI" id="CHEBI:30413"/>
    </cofactor>
</comment>
<evidence type="ECO:0000256" key="3">
    <source>
        <dbReference type="ARBA" id="ARBA00022617"/>
    </source>
</evidence>
<evidence type="ECO:0000313" key="8">
    <source>
        <dbReference type="EMBL" id="KKY16573.1"/>
    </source>
</evidence>
<dbReference type="InterPro" id="IPR050121">
    <property type="entry name" value="Cytochrome_P450_monoxygenase"/>
</dbReference>
<evidence type="ECO:0000256" key="7">
    <source>
        <dbReference type="RuleBase" id="RU000461"/>
    </source>
</evidence>
<accession>A0A0G2FXR8</accession>
<protein>
    <submittedName>
        <fullName evidence="8">Putative benzoate 4-monooxygenase cytochrome p450</fullName>
    </submittedName>
</protein>
<name>A0A0G2FXR8_9PEZI</name>
<keyword evidence="7" id="KW-0560">Oxidoreductase</keyword>
<comment type="similarity">
    <text evidence="2 7">Belongs to the cytochrome P450 family.</text>
</comment>
<comment type="caution">
    <text evidence="8">The sequence shown here is derived from an EMBL/GenBank/DDBJ whole genome shotgun (WGS) entry which is preliminary data.</text>
</comment>
<keyword evidence="7 8" id="KW-0503">Monooxygenase</keyword>
<dbReference type="PANTHER" id="PTHR24305:SF210">
    <property type="entry name" value="CYTOCHROME P450 MONOOXYGENASE ASQL-RELATED"/>
    <property type="match status" value="1"/>
</dbReference>
<feature type="binding site" description="axial binding residue" evidence="6">
    <location>
        <position position="438"/>
    </location>
    <ligand>
        <name>heme</name>
        <dbReference type="ChEBI" id="CHEBI:30413"/>
    </ligand>
    <ligandPart>
        <name>Fe</name>
        <dbReference type="ChEBI" id="CHEBI:18248"/>
    </ligandPart>
</feature>
<dbReference type="CDD" id="cd11058">
    <property type="entry name" value="CYP60B-like"/>
    <property type="match status" value="1"/>
</dbReference>
<dbReference type="InterPro" id="IPR017972">
    <property type="entry name" value="Cyt_P450_CS"/>
</dbReference>
<dbReference type="Gene3D" id="1.10.630.10">
    <property type="entry name" value="Cytochrome P450"/>
    <property type="match status" value="1"/>
</dbReference>
<evidence type="ECO:0000313" key="9">
    <source>
        <dbReference type="Proteomes" id="UP000034182"/>
    </source>
</evidence>
<dbReference type="GO" id="GO:0004497">
    <property type="term" value="F:monooxygenase activity"/>
    <property type="evidence" value="ECO:0007669"/>
    <property type="project" value="UniProtKB-KW"/>
</dbReference>
<dbReference type="InterPro" id="IPR036396">
    <property type="entry name" value="Cyt_P450_sf"/>
</dbReference>
<sequence length="499" mass="54817">MNWPSQVPLGAAAALLLVLFLSLRAVYRLLLHPLRKFPGTTSRAVSHIPHARSILHGHLPQDLTSLHAKYGDVVRISPDMLSFTAPEAWNDIYGHGTKQRFQKWGMTRSHAGVDHILSANDADHARQRRSINHAFSEKALRAQEGLVMAYINKLTRALETQPAGAVVDVKSWLEWTAFDIIGELAFGEPFGCLADAQYHPWVALLFPFIKALSFFGVARLYKPFTPLLIALMPKTAIKQRTQHIALSAAKVHARIAAGERPDRSDFWTYILRHNGDEKKGMSVAEMESNASIFITGGSETVATALCGILYLLAKNPGAMRALRDEVTAAFASKDDIDMIGVAGLKVLHATICEGMRIYPPVPAGLQRVAPAGGAVVAGRFVPEGTIVNVSQQPAYHSAANFFRPDAFLPERWLSPPPPAFANDRRDAFQPFSTGPRNCVGKNLALAEMKLVLARLVWQFGWELADDGFALAKQKVFIMREKPALNLRLWSLAADGAAVE</sequence>
<dbReference type="PRINTS" id="PR00385">
    <property type="entry name" value="P450"/>
</dbReference>
<evidence type="ECO:0000256" key="5">
    <source>
        <dbReference type="ARBA" id="ARBA00023004"/>
    </source>
</evidence>
<evidence type="ECO:0000256" key="6">
    <source>
        <dbReference type="PIRSR" id="PIRSR602403-1"/>
    </source>
</evidence>
<reference evidence="8 9" key="2">
    <citation type="submission" date="2015-05" db="EMBL/GenBank/DDBJ databases">
        <title>Distinctive expansion of gene families associated with plant cell wall degradation and secondary metabolism in the genomes of grapevine trunk pathogens.</title>
        <authorList>
            <person name="Lawrence D.P."/>
            <person name="Travadon R."/>
            <person name="Rolshausen P.E."/>
            <person name="Baumgartner K."/>
        </authorList>
    </citation>
    <scope>NUCLEOTIDE SEQUENCE [LARGE SCALE GENOMIC DNA]</scope>
    <source>
        <strain evidence="8">DS831</strain>
    </source>
</reference>
<dbReference type="PANTHER" id="PTHR24305">
    <property type="entry name" value="CYTOCHROME P450"/>
    <property type="match status" value="1"/>
</dbReference>
<dbReference type="SUPFAM" id="SSF48264">
    <property type="entry name" value="Cytochrome P450"/>
    <property type="match status" value="1"/>
</dbReference>
<dbReference type="PROSITE" id="PS00086">
    <property type="entry name" value="CYTOCHROME_P450"/>
    <property type="match status" value="1"/>
</dbReference>
<evidence type="ECO:0000256" key="1">
    <source>
        <dbReference type="ARBA" id="ARBA00001971"/>
    </source>
</evidence>